<dbReference type="SMART" id="SM00855">
    <property type="entry name" value="PGAM"/>
    <property type="match status" value="1"/>
</dbReference>
<dbReference type="EMBL" id="CAADFG010000011">
    <property type="protein sequence ID" value="VFJ88817.1"/>
    <property type="molecule type" value="Genomic_DNA"/>
</dbReference>
<dbReference type="InterPro" id="IPR013078">
    <property type="entry name" value="His_Pase_superF_clade-1"/>
</dbReference>
<evidence type="ECO:0000313" key="3">
    <source>
        <dbReference type="EMBL" id="VFJ97023.1"/>
    </source>
</evidence>
<dbReference type="PANTHER" id="PTHR48100:SF1">
    <property type="entry name" value="HISTIDINE PHOSPHATASE FAMILY PROTEIN-RELATED"/>
    <property type="match status" value="1"/>
</dbReference>
<protein>
    <submittedName>
        <fullName evidence="3">Alpha-ribazole phosphatase</fullName>
    </submittedName>
</protein>
<dbReference type="Gene3D" id="3.40.50.1240">
    <property type="entry name" value="Phosphoglycerate mutase-like"/>
    <property type="match status" value="1"/>
</dbReference>
<dbReference type="PANTHER" id="PTHR48100">
    <property type="entry name" value="BROAD-SPECIFICITY PHOSPHATASE YOR283W-RELATED"/>
    <property type="match status" value="1"/>
</dbReference>
<dbReference type="GO" id="GO:0005737">
    <property type="term" value="C:cytoplasm"/>
    <property type="evidence" value="ECO:0007669"/>
    <property type="project" value="TreeGrafter"/>
</dbReference>
<dbReference type="Pfam" id="PF00300">
    <property type="entry name" value="His_Phos_1"/>
    <property type="match status" value="1"/>
</dbReference>
<accession>A0A450UWW8</accession>
<dbReference type="EMBL" id="CAADFJ010000010">
    <property type="protein sequence ID" value="VFJ97023.1"/>
    <property type="molecule type" value="Genomic_DNA"/>
</dbReference>
<gene>
    <name evidence="1" type="ORF">BECKH772A_GA0070896_1001113</name>
    <name evidence="2" type="ORF">BECKH772B_GA0070898_1000915</name>
    <name evidence="3" type="ORF">BECKH772C_GA0070978_1001013</name>
</gene>
<dbReference type="InterPro" id="IPR050275">
    <property type="entry name" value="PGM_Phosphatase"/>
</dbReference>
<proteinExistence type="predicted"/>
<dbReference type="SUPFAM" id="SSF53254">
    <property type="entry name" value="Phosphoglycerate mutase-like"/>
    <property type="match status" value="1"/>
</dbReference>
<name>A0A450UWW8_9GAMM</name>
<dbReference type="AlphaFoldDB" id="A0A450UWW8"/>
<dbReference type="CDD" id="cd07067">
    <property type="entry name" value="HP_PGM_like"/>
    <property type="match status" value="1"/>
</dbReference>
<evidence type="ECO:0000313" key="1">
    <source>
        <dbReference type="EMBL" id="VFJ88817.1"/>
    </source>
</evidence>
<dbReference type="InterPro" id="IPR029033">
    <property type="entry name" value="His_PPase_superfam"/>
</dbReference>
<evidence type="ECO:0000313" key="2">
    <source>
        <dbReference type="EMBL" id="VFJ90373.1"/>
    </source>
</evidence>
<sequence>MKRLLLIRHCETILGQGEEPGERRYIGRTDPPLGKAGVEAARGLPARVCPSLPRGEPTAVVSSPARRAVETARPIAREGGLPMERDPDLWEIDFGRWEGMRFPEIAARDPALVDEWARGLRGFRFPGGEGLWEFQERVARAGDRMRDRPEEWLVIVTHGGVIRFLLCHFLGLPYSSHLSFEVGMGSVTRLRLYEGGAVLTGLNG</sequence>
<dbReference type="EMBL" id="CAADFI010000009">
    <property type="protein sequence ID" value="VFJ90373.1"/>
    <property type="molecule type" value="Genomic_DNA"/>
</dbReference>
<organism evidence="3">
    <name type="scientific">Candidatus Kentrum eta</name>
    <dbReference type="NCBI Taxonomy" id="2126337"/>
    <lineage>
        <taxon>Bacteria</taxon>
        <taxon>Pseudomonadati</taxon>
        <taxon>Pseudomonadota</taxon>
        <taxon>Gammaproteobacteria</taxon>
        <taxon>Candidatus Kentrum</taxon>
    </lineage>
</organism>
<dbReference type="GO" id="GO:0016791">
    <property type="term" value="F:phosphatase activity"/>
    <property type="evidence" value="ECO:0007669"/>
    <property type="project" value="TreeGrafter"/>
</dbReference>
<reference evidence="3" key="1">
    <citation type="submission" date="2019-02" db="EMBL/GenBank/DDBJ databases">
        <authorList>
            <person name="Gruber-Vodicka R. H."/>
            <person name="Seah K. B. B."/>
        </authorList>
    </citation>
    <scope>NUCLEOTIDE SEQUENCE</scope>
    <source>
        <strain evidence="3">BECK_SA2B12</strain>
        <strain evidence="1">BECK_SA2B15</strain>
        <strain evidence="2">BECK_SA2B20</strain>
    </source>
</reference>